<accession>A0A3S4FA30</accession>
<sequence length="82" mass="9579">MGKYLLFHRHHVVKLLLWIGMEGGDIHYVIECTSCCSQCCFQVFKSKHSYRDNFIFGAVDQSYPAPRSLILYLTASIDYQER</sequence>
<reference evidence="1 2" key="1">
    <citation type="submission" date="2018-12" db="EMBL/GenBank/DDBJ databases">
        <authorList>
            <consortium name="Pathogen Informatics"/>
        </authorList>
    </citation>
    <scope>NUCLEOTIDE SEQUENCE [LARGE SCALE GENOMIC DNA]</scope>
    <source>
        <strain evidence="1 2">NCTC7406</strain>
    </source>
</reference>
<evidence type="ECO:0000313" key="2">
    <source>
        <dbReference type="Proteomes" id="UP000276345"/>
    </source>
</evidence>
<dbReference type="Proteomes" id="UP000276345">
    <property type="component" value="Chromosome"/>
</dbReference>
<proteinExistence type="predicted"/>
<gene>
    <name evidence="1" type="ORF">NCTC7406_02679</name>
</gene>
<dbReference type="AlphaFoldDB" id="A0A3S4FA30"/>
<protein>
    <submittedName>
        <fullName evidence="1">Uncharacterized protein</fullName>
    </submittedName>
</protein>
<dbReference type="EMBL" id="LR134142">
    <property type="protein sequence ID" value="VEA06841.1"/>
    <property type="molecule type" value="Genomic_DNA"/>
</dbReference>
<evidence type="ECO:0000313" key="1">
    <source>
        <dbReference type="EMBL" id="VEA06841.1"/>
    </source>
</evidence>
<organism evidence="1 2">
    <name type="scientific">Salmonella enterica subsp. enterica serovar Sanjuan</name>
    <dbReference type="NCBI Taxonomy" id="1160765"/>
    <lineage>
        <taxon>Bacteria</taxon>
        <taxon>Pseudomonadati</taxon>
        <taxon>Pseudomonadota</taxon>
        <taxon>Gammaproteobacteria</taxon>
        <taxon>Enterobacterales</taxon>
        <taxon>Enterobacteriaceae</taxon>
        <taxon>Salmonella</taxon>
    </lineage>
</organism>
<name>A0A3S4FA30_SALET</name>